<dbReference type="EMBL" id="JALGBH010000001">
    <property type="protein sequence ID" value="MCJ0742021.1"/>
    <property type="molecule type" value="Genomic_DNA"/>
</dbReference>
<evidence type="ECO:0000256" key="1">
    <source>
        <dbReference type="ARBA" id="ARBA00022801"/>
    </source>
</evidence>
<keyword evidence="5" id="KW-1185">Reference proteome</keyword>
<evidence type="ECO:0000259" key="2">
    <source>
        <dbReference type="SMART" id="SM00849"/>
    </source>
</evidence>
<dbReference type="Gene3D" id="3.60.15.10">
    <property type="entry name" value="Ribonuclease Z/Hydroxyacylglutathione hydrolase-like"/>
    <property type="match status" value="1"/>
</dbReference>
<feature type="domain" description="Beta-Casp" evidence="3">
    <location>
        <begin position="255"/>
        <end position="380"/>
    </location>
</feature>
<dbReference type="Proteomes" id="UP001165460">
    <property type="component" value="Unassembled WGS sequence"/>
</dbReference>
<dbReference type="RefSeq" id="WP_243360064.1">
    <property type="nucleotide sequence ID" value="NZ_JALGBH010000001.1"/>
</dbReference>
<evidence type="ECO:0000313" key="4">
    <source>
        <dbReference type="EMBL" id="MCJ0742021.1"/>
    </source>
</evidence>
<dbReference type="Pfam" id="PF10996">
    <property type="entry name" value="Beta-Casp"/>
    <property type="match status" value="1"/>
</dbReference>
<dbReference type="Pfam" id="PF00753">
    <property type="entry name" value="Lactamase_B"/>
    <property type="match status" value="1"/>
</dbReference>
<protein>
    <submittedName>
        <fullName evidence="4">MBL fold metallo-hydrolase</fullName>
    </submittedName>
</protein>
<dbReference type="SMART" id="SM01027">
    <property type="entry name" value="Beta-Casp"/>
    <property type="match status" value="1"/>
</dbReference>
<dbReference type="Pfam" id="PF07521">
    <property type="entry name" value="RMMBL"/>
    <property type="match status" value="1"/>
</dbReference>
<dbReference type="InterPro" id="IPR022712">
    <property type="entry name" value="Beta_Casp"/>
</dbReference>
<dbReference type="Gene3D" id="3.40.50.10890">
    <property type="match status" value="1"/>
</dbReference>
<dbReference type="CDD" id="cd16295">
    <property type="entry name" value="TTHA0252-CPSF-like_MBL-fold"/>
    <property type="match status" value="1"/>
</dbReference>
<gene>
    <name evidence="4" type="ORF">MMF97_04790</name>
</gene>
<dbReference type="PANTHER" id="PTHR11203">
    <property type="entry name" value="CLEAVAGE AND POLYADENYLATION SPECIFICITY FACTOR FAMILY MEMBER"/>
    <property type="match status" value="1"/>
</dbReference>
<evidence type="ECO:0000313" key="5">
    <source>
        <dbReference type="Proteomes" id="UP001165460"/>
    </source>
</evidence>
<dbReference type="InterPro" id="IPR036866">
    <property type="entry name" value="RibonucZ/Hydroxyglut_hydro"/>
</dbReference>
<comment type="caution">
    <text evidence="4">The sequence shown here is derived from an EMBL/GenBank/DDBJ whole genome shotgun (WGS) entry which is preliminary data.</text>
</comment>
<name>A0ABS9ZTW3_9SPHI</name>
<dbReference type="SMART" id="SM00849">
    <property type="entry name" value="Lactamase_B"/>
    <property type="match status" value="1"/>
</dbReference>
<dbReference type="PANTHER" id="PTHR11203:SF37">
    <property type="entry name" value="INTEGRATOR COMPLEX SUBUNIT 11"/>
    <property type="match status" value="1"/>
</dbReference>
<dbReference type="SUPFAM" id="SSF56281">
    <property type="entry name" value="Metallo-hydrolase/oxidoreductase"/>
    <property type="match status" value="1"/>
</dbReference>
<dbReference type="InterPro" id="IPR001279">
    <property type="entry name" value="Metallo-B-lactamas"/>
</dbReference>
<keyword evidence="1" id="KW-0378">Hydrolase</keyword>
<proteinExistence type="predicted"/>
<organism evidence="4 5">
    <name type="scientific">Pedobacter montanisoli</name>
    <dbReference type="NCBI Taxonomy" id="2923277"/>
    <lineage>
        <taxon>Bacteria</taxon>
        <taxon>Pseudomonadati</taxon>
        <taxon>Bacteroidota</taxon>
        <taxon>Sphingobacteriia</taxon>
        <taxon>Sphingobacteriales</taxon>
        <taxon>Sphingobacteriaceae</taxon>
        <taxon>Pedobacter</taxon>
    </lineage>
</organism>
<dbReference type="InterPro" id="IPR011108">
    <property type="entry name" value="RMMBL"/>
</dbReference>
<sequence>MKIAFHGAARNVTGSKHLITLDNGQKILLDCGMFQGMGHETEELNESFGFNPAEVNVLVLSHAHIDHCGLIPRLVAQGFKGKIFCTPATSELSKILLLDSAKIQAGDLKYKNKKLLKRGLPLEQPLYDEQDVLYAMSFFEKVPYDTETEILSGVSVRFLDAGHIIGSASVHLTIQNESKSTKLSFSGDVGQYGDMLLRPPQAFAQADYILLESTYGDKLHEDAQPTDKALLEVVLKTCVEKKGKLIIPAFSVGRTQEILFVLNNLSLEGKLPHVKVFVDSPLSAKATSIVENHREGYSDEVLDVLKVDDNPFEFPGLTYIDDVEDSKALNYLEEPCIIISASGMAEAGRVKHHIKNNIGDHKNTILMVGYCEPNSLGGRLKNGATQVSIYGELFNVVAEVASIQSMSAHGDYQDLLKFISNQDPSRVKTLFLVHGEYEVQQIFRQKLLAVGYKNVEIPARHQEFDIY</sequence>
<dbReference type="InterPro" id="IPR050698">
    <property type="entry name" value="MBL"/>
</dbReference>
<accession>A0ABS9ZTW3</accession>
<evidence type="ECO:0000259" key="3">
    <source>
        <dbReference type="SMART" id="SM01027"/>
    </source>
</evidence>
<reference evidence="4" key="1">
    <citation type="submission" date="2022-03" db="EMBL/GenBank/DDBJ databases">
        <authorList>
            <person name="Woo C.Y."/>
        </authorList>
    </citation>
    <scope>NUCLEOTIDE SEQUENCE</scope>
    <source>
        <strain evidence="4">CYS-01</strain>
    </source>
</reference>
<feature type="domain" description="Metallo-beta-lactamase" evidence="2">
    <location>
        <begin position="13"/>
        <end position="227"/>
    </location>
</feature>